<dbReference type="GO" id="GO:0051607">
    <property type="term" value="P:defense response to virus"/>
    <property type="evidence" value="ECO:0007669"/>
    <property type="project" value="UniProtKB-UniRule"/>
</dbReference>
<keyword evidence="6 7" id="KW-0051">Antiviral defense</keyword>
<name>A0A1F6AXX2_9BACT</name>
<comment type="subunit">
    <text evidence="7">Homodimer, forms a heterotetramer with a Cas1 homodimer.</text>
</comment>
<evidence type="ECO:0000256" key="2">
    <source>
        <dbReference type="ARBA" id="ARBA00022723"/>
    </source>
</evidence>
<sequence length="260" mass="29957">MVLRTQASDVLLRFADGVFGTTVDMTLWLVAYFGSMSVPQSSSGQLWRASIEADRFLNEVNYEVIKYALQNAKRQGWIKKSRRHVWPEITEAGKKRLNASVPVYDEKRVWDGKVHLVTYDIPEKKHNDRSMLRERLKRLGCGMLQESVWLTPYNPINTLRSFINERRLEGTVIVSDLGKDGSVGEEDLSSLIVRVYHLNSLNARYESLHKEICGNPIGHWEIMHYFAILRDDPQLPFALLPASWMGETVYKLLKFKLKSG</sequence>
<comment type="function">
    <text evidence="7">CRISPR (clustered regularly interspaced short palindromic repeat), is an adaptive immune system that provides protection against mobile genetic elements (viruses, transposable elements and conjugative plasmids). CRISPR clusters contain sequences complementary to antecedent mobile elements and target invading nucleic acids. CRISPR clusters are transcribed and processed into CRISPR RNA (crRNA). Functions as a ssRNA-specific endoribonuclease. Involved in the integration of spacer DNA into the CRISPR cassette.</text>
</comment>
<protein>
    <recommendedName>
        <fullName evidence="7">CRISPR-associated endoribonuclease Cas2</fullName>
        <ecNumber evidence="7">3.1.-.-</ecNumber>
    </recommendedName>
</protein>
<dbReference type="GO" id="GO:0006351">
    <property type="term" value="P:DNA-templated transcription"/>
    <property type="evidence" value="ECO:0007669"/>
    <property type="project" value="TreeGrafter"/>
</dbReference>
<evidence type="ECO:0000259" key="8">
    <source>
        <dbReference type="Pfam" id="PF20803"/>
    </source>
</evidence>
<dbReference type="GO" id="GO:0046872">
    <property type="term" value="F:metal ion binding"/>
    <property type="evidence" value="ECO:0007669"/>
    <property type="project" value="UniProtKB-UniRule"/>
</dbReference>
<keyword evidence="4 7" id="KW-0378">Hydrolase</keyword>
<evidence type="ECO:0000256" key="3">
    <source>
        <dbReference type="ARBA" id="ARBA00022759"/>
    </source>
</evidence>
<keyword evidence="1 7" id="KW-0540">Nuclease</keyword>
<dbReference type="PANTHER" id="PTHR30319">
    <property type="entry name" value="PHENYLACETIC ACID REGULATOR-RELATED TRANSCRIPTIONAL REPRESSOR"/>
    <property type="match status" value="1"/>
</dbReference>
<dbReference type="Pfam" id="PF20803">
    <property type="entry name" value="PaaX_M"/>
    <property type="match status" value="1"/>
</dbReference>
<evidence type="ECO:0000256" key="7">
    <source>
        <dbReference type="HAMAP-Rule" id="MF_01471"/>
    </source>
</evidence>
<gene>
    <name evidence="7" type="primary">cas2</name>
    <name evidence="9" type="ORF">A3A63_04060</name>
</gene>
<accession>A0A1F6AXX2</accession>
<evidence type="ECO:0000313" key="10">
    <source>
        <dbReference type="Proteomes" id="UP000176450"/>
    </source>
</evidence>
<dbReference type="NCBIfam" id="TIGR01573">
    <property type="entry name" value="cas2"/>
    <property type="match status" value="1"/>
</dbReference>
<evidence type="ECO:0000256" key="1">
    <source>
        <dbReference type="ARBA" id="ARBA00022722"/>
    </source>
</evidence>
<feature type="domain" description="Transcriptional repressor PaaX-like central Cas2-like" evidence="8">
    <location>
        <begin position="108"/>
        <end position="174"/>
    </location>
</feature>
<dbReference type="PANTHER" id="PTHR30319:SF1">
    <property type="entry name" value="TRANSCRIPTIONAL REPRESSOR PAAX"/>
    <property type="match status" value="1"/>
</dbReference>
<dbReference type="InterPro" id="IPR021127">
    <property type="entry name" value="CRISPR_associated_Cas2"/>
</dbReference>
<dbReference type="AlphaFoldDB" id="A0A1F6AXX2"/>
<dbReference type="EMBL" id="MFJX01000064">
    <property type="protein sequence ID" value="OGG29516.1"/>
    <property type="molecule type" value="Genomic_DNA"/>
</dbReference>
<dbReference type="GO" id="GO:0043571">
    <property type="term" value="P:maintenance of CRISPR repeat elements"/>
    <property type="evidence" value="ECO:0007669"/>
    <property type="project" value="UniProtKB-UniRule"/>
</dbReference>
<keyword evidence="3 7" id="KW-0255">Endonuclease</keyword>
<comment type="similarity">
    <text evidence="7">Belongs to the CRISPR-associated endoribonuclease Cas2 protein family.</text>
</comment>
<evidence type="ECO:0000256" key="4">
    <source>
        <dbReference type="ARBA" id="ARBA00022801"/>
    </source>
</evidence>
<dbReference type="Gene3D" id="3.30.70.2650">
    <property type="match status" value="1"/>
</dbReference>
<keyword evidence="2 7" id="KW-0479">Metal-binding</keyword>
<dbReference type="GO" id="GO:0004521">
    <property type="term" value="F:RNA endonuclease activity"/>
    <property type="evidence" value="ECO:0007669"/>
    <property type="project" value="InterPro"/>
</dbReference>
<evidence type="ECO:0000256" key="6">
    <source>
        <dbReference type="ARBA" id="ARBA00023118"/>
    </source>
</evidence>
<dbReference type="InterPro" id="IPR048846">
    <property type="entry name" value="PaaX-like_central"/>
</dbReference>
<dbReference type="HAMAP" id="MF_01471">
    <property type="entry name" value="Cas2"/>
    <property type="match status" value="1"/>
</dbReference>
<keyword evidence="5 7" id="KW-0460">Magnesium</keyword>
<evidence type="ECO:0000256" key="5">
    <source>
        <dbReference type="ARBA" id="ARBA00022842"/>
    </source>
</evidence>
<organism evidence="9 10">
    <name type="scientific">Candidatus Gottesmanbacteria bacterium RIFCSPLOWO2_01_FULL_46_9</name>
    <dbReference type="NCBI Taxonomy" id="1798394"/>
    <lineage>
        <taxon>Bacteria</taxon>
        <taxon>Candidatus Gottesmaniibacteriota</taxon>
    </lineage>
</organism>
<evidence type="ECO:0000313" key="9">
    <source>
        <dbReference type="EMBL" id="OGG29516.1"/>
    </source>
</evidence>
<dbReference type="GO" id="GO:0016787">
    <property type="term" value="F:hydrolase activity"/>
    <property type="evidence" value="ECO:0007669"/>
    <property type="project" value="UniProtKB-KW"/>
</dbReference>
<proteinExistence type="inferred from homology"/>
<dbReference type="EC" id="3.1.-.-" evidence="7"/>
<comment type="cofactor">
    <cofactor evidence="7">
        <name>Mg(2+)</name>
        <dbReference type="ChEBI" id="CHEBI:18420"/>
    </cofactor>
</comment>
<comment type="caution">
    <text evidence="9">The sequence shown here is derived from an EMBL/GenBank/DDBJ whole genome shotgun (WGS) entry which is preliminary data.</text>
</comment>
<reference evidence="9 10" key="1">
    <citation type="journal article" date="2016" name="Nat. Commun.">
        <title>Thousands of microbial genomes shed light on interconnected biogeochemical processes in an aquifer system.</title>
        <authorList>
            <person name="Anantharaman K."/>
            <person name="Brown C.T."/>
            <person name="Hug L.A."/>
            <person name="Sharon I."/>
            <person name="Castelle C.J."/>
            <person name="Probst A.J."/>
            <person name="Thomas B.C."/>
            <person name="Singh A."/>
            <person name="Wilkins M.J."/>
            <person name="Karaoz U."/>
            <person name="Brodie E.L."/>
            <person name="Williams K.H."/>
            <person name="Hubbard S.S."/>
            <person name="Banfield J.F."/>
        </authorList>
    </citation>
    <scope>NUCLEOTIDE SEQUENCE [LARGE SCALE GENOMIC DNA]</scope>
</reference>
<feature type="binding site" evidence="7">
    <location>
        <position position="120"/>
    </location>
    <ligand>
        <name>Mg(2+)</name>
        <dbReference type="ChEBI" id="CHEBI:18420"/>
        <note>catalytic</note>
    </ligand>
</feature>
<dbReference type="Proteomes" id="UP000176450">
    <property type="component" value="Unassembled WGS sequence"/>
</dbReference>